<proteinExistence type="predicted"/>
<keyword evidence="2" id="KW-1185">Reference proteome</keyword>
<dbReference type="Proteomes" id="UP000192923">
    <property type="component" value="Unassembled WGS sequence"/>
</dbReference>
<sequence>MSADTGKTIAMPERAFFNAHPISGILEEGTDGTEYLRADLAQSQIDAARAGGVREGLERVT</sequence>
<name>A0A1Y6D0Q0_9GAMM</name>
<dbReference type="EMBL" id="FXAM01000001">
    <property type="protein sequence ID" value="SMF93974.1"/>
    <property type="molecule type" value="Genomic_DNA"/>
</dbReference>
<dbReference type="STRING" id="1760988.SAMN02949497_1270"/>
<dbReference type="AlphaFoldDB" id="A0A1Y6D0Q0"/>
<protein>
    <submittedName>
        <fullName evidence="1">Uncharacterized protein</fullName>
    </submittedName>
</protein>
<organism evidence="1 2">
    <name type="scientific">Methylomagnum ishizawai</name>
    <dbReference type="NCBI Taxonomy" id="1760988"/>
    <lineage>
        <taxon>Bacteria</taxon>
        <taxon>Pseudomonadati</taxon>
        <taxon>Pseudomonadota</taxon>
        <taxon>Gammaproteobacteria</taxon>
        <taxon>Methylococcales</taxon>
        <taxon>Methylococcaceae</taxon>
        <taxon>Methylomagnum</taxon>
    </lineage>
</organism>
<evidence type="ECO:0000313" key="1">
    <source>
        <dbReference type="EMBL" id="SMF93974.1"/>
    </source>
</evidence>
<reference evidence="1 2" key="1">
    <citation type="submission" date="2016-12" db="EMBL/GenBank/DDBJ databases">
        <authorList>
            <person name="Song W.-J."/>
            <person name="Kurnit D.M."/>
        </authorList>
    </citation>
    <scope>NUCLEOTIDE SEQUENCE [LARGE SCALE GENOMIC DNA]</scope>
    <source>
        <strain evidence="1 2">175</strain>
    </source>
</reference>
<accession>A0A1Y6D0Q0</accession>
<evidence type="ECO:0000313" key="2">
    <source>
        <dbReference type="Proteomes" id="UP000192923"/>
    </source>
</evidence>
<gene>
    <name evidence="1" type="ORF">SAMN02949497_1270</name>
</gene>